<dbReference type="AlphaFoldDB" id="A0A9E2NU17"/>
<sequence>MVTSDSKYIVETVTYTQNPVTPVKPEVPAPTPETSQPTTPEPVHSE</sequence>
<dbReference type="EMBL" id="JAHLFT010000087">
    <property type="protein sequence ID" value="MBU3828843.1"/>
    <property type="molecule type" value="Genomic_DNA"/>
</dbReference>
<name>A0A9E2NU17_9LACO</name>
<feature type="compositionally biased region" description="Low complexity" evidence="1">
    <location>
        <begin position="32"/>
        <end position="46"/>
    </location>
</feature>
<reference evidence="2" key="2">
    <citation type="submission" date="2021-04" db="EMBL/GenBank/DDBJ databases">
        <authorList>
            <person name="Gilroy R."/>
        </authorList>
    </citation>
    <scope>NUCLEOTIDE SEQUENCE</scope>
    <source>
        <strain evidence="2">F6-686</strain>
    </source>
</reference>
<evidence type="ECO:0000313" key="3">
    <source>
        <dbReference type="Proteomes" id="UP000823844"/>
    </source>
</evidence>
<proteinExistence type="predicted"/>
<comment type="caution">
    <text evidence="2">The sequence shown here is derived from an EMBL/GenBank/DDBJ whole genome shotgun (WGS) entry which is preliminary data.</text>
</comment>
<evidence type="ECO:0000313" key="2">
    <source>
        <dbReference type="EMBL" id="MBU3828843.1"/>
    </source>
</evidence>
<dbReference type="Proteomes" id="UP000823844">
    <property type="component" value="Unassembled WGS sequence"/>
</dbReference>
<evidence type="ECO:0000256" key="1">
    <source>
        <dbReference type="SAM" id="MobiDB-lite"/>
    </source>
</evidence>
<gene>
    <name evidence="2" type="ORF">H9806_06935</name>
</gene>
<feature type="region of interest" description="Disordered" evidence="1">
    <location>
        <begin position="14"/>
        <end position="46"/>
    </location>
</feature>
<accession>A0A9E2NU17</accession>
<organism evidence="2 3">
    <name type="scientific">Candidatus Lactobacillus pullistercoris</name>
    <dbReference type="NCBI Taxonomy" id="2838636"/>
    <lineage>
        <taxon>Bacteria</taxon>
        <taxon>Bacillati</taxon>
        <taxon>Bacillota</taxon>
        <taxon>Bacilli</taxon>
        <taxon>Lactobacillales</taxon>
        <taxon>Lactobacillaceae</taxon>
        <taxon>Lactobacillus</taxon>
    </lineage>
</organism>
<protein>
    <submittedName>
        <fullName evidence="2">Uncharacterized protein</fullName>
    </submittedName>
</protein>
<reference evidence="2" key="1">
    <citation type="journal article" date="2021" name="PeerJ">
        <title>Extensive microbial diversity within the chicken gut microbiome revealed by metagenomics and culture.</title>
        <authorList>
            <person name="Gilroy R."/>
            <person name="Ravi A."/>
            <person name="Getino M."/>
            <person name="Pursley I."/>
            <person name="Horton D.L."/>
            <person name="Alikhan N.F."/>
            <person name="Baker D."/>
            <person name="Gharbi K."/>
            <person name="Hall N."/>
            <person name="Watson M."/>
            <person name="Adriaenssens E.M."/>
            <person name="Foster-Nyarko E."/>
            <person name="Jarju S."/>
            <person name="Secka A."/>
            <person name="Antonio M."/>
            <person name="Oren A."/>
            <person name="Chaudhuri R.R."/>
            <person name="La Ragione R."/>
            <person name="Hildebrand F."/>
            <person name="Pallen M.J."/>
        </authorList>
    </citation>
    <scope>NUCLEOTIDE SEQUENCE</scope>
    <source>
        <strain evidence="2">F6-686</strain>
    </source>
</reference>